<dbReference type="InterPro" id="IPR005064">
    <property type="entry name" value="BUG"/>
</dbReference>
<protein>
    <submittedName>
        <fullName evidence="2">Putative tricarboxylic transport membrane protein</fullName>
    </submittedName>
</protein>
<gene>
    <name evidence="2" type="ORF">GGD71_003656</name>
</gene>
<name>A0A840FJZ9_9BURK</name>
<dbReference type="PANTHER" id="PTHR42928">
    <property type="entry name" value="TRICARBOXYLATE-BINDING PROTEIN"/>
    <property type="match status" value="1"/>
</dbReference>
<reference evidence="2 3" key="1">
    <citation type="submission" date="2020-08" db="EMBL/GenBank/DDBJ databases">
        <title>Genomic Encyclopedia of Type Strains, Phase IV (KMG-V): Genome sequencing to study the core and pangenomes of soil and plant-associated prokaryotes.</title>
        <authorList>
            <person name="Whitman W."/>
        </authorList>
    </citation>
    <scope>NUCLEOTIDE SEQUENCE [LARGE SCALE GENOMIC DNA]</scope>
    <source>
        <strain evidence="2 3">34/80</strain>
    </source>
</reference>
<dbReference type="PROSITE" id="PS51318">
    <property type="entry name" value="TAT"/>
    <property type="match status" value="1"/>
</dbReference>
<dbReference type="InterPro" id="IPR006311">
    <property type="entry name" value="TAT_signal"/>
</dbReference>
<sequence>MTHFVPTAPTGLSRRGFTAWMASAAAVGVVPALRPSAADAAEAQLAPKLRIVIPANEGGGWDQTGRALGAAMIASGAVGDISYENIGGKGGTIGLAKYVEKYDADPDTLLMSGMVMVGAVALQKPAITMAQVAPVARLTSDYEVVAVKADSPIKRPKDLIAQLRADAAKTVIAGGSAGGVDHMYAGMLARVAGNAGALVYQPHPGGAQVVEALESGKAAAGISGYSEFSEQLANGKLRAIGVSAKRPFLGIPSVREQGVDADLANWRGVLTGKKVTAERKALLLEAVRRATQADVWQKTIKRNNWDPYWMAGKDFESFLDLDTAMAGPLIYLLKLKA</sequence>
<dbReference type="CDD" id="cd07012">
    <property type="entry name" value="PBP2_Bug_TTT"/>
    <property type="match status" value="1"/>
</dbReference>
<dbReference type="Gene3D" id="3.40.190.10">
    <property type="entry name" value="Periplasmic binding protein-like II"/>
    <property type="match status" value="1"/>
</dbReference>
<dbReference type="EMBL" id="JACIFZ010000003">
    <property type="protein sequence ID" value="MBB4222876.1"/>
    <property type="molecule type" value="Genomic_DNA"/>
</dbReference>
<dbReference type="Proteomes" id="UP000524450">
    <property type="component" value="Unassembled WGS sequence"/>
</dbReference>
<dbReference type="AlphaFoldDB" id="A0A840FJZ9"/>
<dbReference type="PANTHER" id="PTHR42928:SF3">
    <property type="entry name" value="UPF0065 PROTEIN YFLP"/>
    <property type="match status" value="1"/>
</dbReference>
<proteinExistence type="inferred from homology"/>
<dbReference type="InterPro" id="IPR042100">
    <property type="entry name" value="Bug_dom1"/>
</dbReference>
<evidence type="ECO:0000256" key="1">
    <source>
        <dbReference type="ARBA" id="ARBA00006987"/>
    </source>
</evidence>
<evidence type="ECO:0000313" key="3">
    <source>
        <dbReference type="Proteomes" id="UP000524450"/>
    </source>
</evidence>
<comment type="caution">
    <text evidence="2">The sequence shown here is derived from an EMBL/GenBank/DDBJ whole genome shotgun (WGS) entry which is preliminary data.</text>
</comment>
<accession>A0A840FJZ9</accession>
<organism evidence="2 3">
    <name type="scientific">Variovorax guangxiensis</name>
    <dbReference type="NCBI Taxonomy" id="1775474"/>
    <lineage>
        <taxon>Bacteria</taxon>
        <taxon>Pseudomonadati</taxon>
        <taxon>Pseudomonadota</taxon>
        <taxon>Betaproteobacteria</taxon>
        <taxon>Burkholderiales</taxon>
        <taxon>Comamonadaceae</taxon>
        <taxon>Variovorax</taxon>
    </lineage>
</organism>
<dbReference type="Gene3D" id="3.40.190.150">
    <property type="entry name" value="Bordetella uptake gene, domain 1"/>
    <property type="match status" value="1"/>
</dbReference>
<comment type="similarity">
    <text evidence="1">Belongs to the UPF0065 (bug) family.</text>
</comment>
<dbReference type="SUPFAM" id="SSF53850">
    <property type="entry name" value="Periplasmic binding protein-like II"/>
    <property type="match status" value="1"/>
</dbReference>
<dbReference type="PIRSF" id="PIRSF017082">
    <property type="entry name" value="YflP"/>
    <property type="match status" value="1"/>
</dbReference>
<dbReference type="Pfam" id="PF03401">
    <property type="entry name" value="TctC"/>
    <property type="match status" value="1"/>
</dbReference>
<evidence type="ECO:0000313" key="2">
    <source>
        <dbReference type="EMBL" id="MBB4222876.1"/>
    </source>
</evidence>